<evidence type="ECO:0000256" key="1">
    <source>
        <dbReference type="ARBA" id="ARBA00000847"/>
    </source>
</evidence>
<accession>A0ABW3RA10</accession>
<evidence type="ECO:0000313" key="10">
    <source>
        <dbReference type="EMBL" id="MFD1161930.1"/>
    </source>
</evidence>
<keyword evidence="6" id="KW-0378">Hydrolase</keyword>
<dbReference type="RefSeq" id="WP_311937742.1">
    <property type="nucleotide sequence ID" value="NZ_JAVSCK010000002.1"/>
</dbReference>
<evidence type="ECO:0000256" key="4">
    <source>
        <dbReference type="ARBA" id="ARBA00011738"/>
    </source>
</evidence>
<comment type="cofactor">
    <cofactor evidence="2">
        <name>Mg(2+)</name>
        <dbReference type="ChEBI" id="CHEBI:18420"/>
    </cofactor>
</comment>
<evidence type="ECO:0000259" key="9">
    <source>
        <dbReference type="PROSITE" id="PS51462"/>
    </source>
</evidence>
<evidence type="ECO:0000256" key="7">
    <source>
        <dbReference type="ARBA" id="ARBA00032162"/>
    </source>
</evidence>
<feature type="domain" description="Nudix hydrolase" evidence="9">
    <location>
        <begin position="42"/>
        <end position="183"/>
    </location>
</feature>
<dbReference type="SUPFAM" id="SSF55811">
    <property type="entry name" value="Nudix"/>
    <property type="match status" value="1"/>
</dbReference>
<evidence type="ECO:0000256" key="6">
    <source>
        <dbReference type="ARBA" id="ARBA00022801"/>
    </source>
</evidence>
<gene>
    <name evidence="10" type="ORF">ACFQ2E_05850</name>
</gene>
<dbReference type="InterPro" id="IPR020084">
    <property type="entry name" value="NUDIX_hydrolase_CS"/>
</dbReference>
<comment type="subunit">
    <text evidence="4">Homodimer.</text>
</comment>
<keyword evidence="11" id="KW-1185">Reference proteome</keyword>
<evidence type="ECO:0000256" key="2">
    <source>
        <dbReference type="ARBA" id="ARBA00001946"/>
    </source>
</evidence>
<dbReference type="PROSITE" id="PS51462">
    <property type="entry name" value="NUDIX"/>
    <property type="match status" value="1"/>
</dbReference>
<proteinExistence type="inferred from homology"/>
<dbReference type="PANTHER" id="PTHR11839">
    <property type="entry name" value="UDP/ADP-SUGAR PYROPHOSPHATASE"/>
    <property type="match status" value="1"/>
</dbReference>
<comment type="similarity">
    <text evidence="3">Belongs to the Nudix hydrolase family. NudK subfamily.</text>
</comment>
<dbReference type="InterPro" id="IPR015797">
    <property type="entry name" value="NUDIX_hydrolase-like_dom_sf"/>
</dbReference>
<comment type="caution">
    <text evidence="10">The sequence shown here is derived from an EMBL/GenBank/DDBJ whole genome shotgun (WGS) entry which is preliminary data.</text>
</comment>
<comment type="catalytic activity">
    <reaction evidence="1">
        <text>GDP-alpha-D-mannose + H2O = alpha-D-mannose 1-phosphate + GMP + 2 H(+)</text>
        <dbReference type="Rhea" id="RHEA:27978"/>
        <dbReference type="ChEBI" id="CHEBI:15377"/>
        <dbReference type="ChEBI" id="CHEBI:15378"/>
        <dbReference type="ChEBI" id="CHEBI:57527"/>
        <dbReference type="ChEBI" id="CHEBI:58115"/>
        <dbReference type="ChEBI" id="CHEBI:58409"/>
    </reaction>
</comment>
<evidence type="ECO:0000313" key="11">
    <source>
        <dbReference type="Proteomes" id="UP001597163"/>
    </source>
</evidence>
<reference evidence="11" key="1">
    <citation type="journal article" date="2019" name="Int. J. Syst. Evol. Microbiol.">
        <title>The Global Catalogue of Microorganisms (GCM) 10K type strain sequencing project: providing services to taxonomists for standard genome sequencing and annotation.</title>
        <authorList>
            <consortium name="The Broad Institute Genomics Platform"/>
            <consortium name="The Broad Institute Genome Sequencing Center for Infectious Disease"/>
            <person name="Wu L."/>
            <person name="Ma J."/>
        </authorList>
    </citation>
    <scope>NUCLEOTIDE SEQUENCE [LARGE SCALE GENOMIC DNA]</scope>
    <source>
        <strain evidence="11">CCUG 63246</strain>
    </source>
</reference>
<dbReference type="Proteomes" id="UP001597163">
    <property type="component" value="Unassembled WGS sequence"/>
</dbReference>
<dbReference type="NCBIfam" id="TIGR00052">
    <property type="entry name" value="nudix-type nucleoside diphosphatase, YffH/AdpP family"/>
    <property type="match status" value="1"/>
</dbReference>
<dbReference type="InterPro" id="IPR000086">
    <property type="entry name" value="NUDIX_hydrolase_dom"/>
</dbReference>
<evidence type="ECO:0000256" key="8">
    <source>
        <dbReference type="ARBA" id="ARBA00032272"/>
    </source>
</evidence>
<dbReference type="Pfam" id="PF00293">
    <property type="entry name" value="NUDIX"/>
    <property type="match status" value="1"/>
</dbReference>
<dbReference type="EMBL" id="JBHTLJ010000002">
    <property type="protein sequence ID" value="MFD1161930.1"/>
    <property type="molecule type" value="Genomic_DNA"/>
</dbReference>
<sequence length="194" mass="21927">MNRIKNITSTVLSQFWGKLERIDFDFKFKNGNWKRLSHEAYGKSDGVAILLYNSETKKVVLSKQFRIPVYISGVSQGVSIEVCGGAIDEGELPETTVIREAKEELGYHISNLKAINTVFLSPGIVRERVHLFIGEYKDSDKIDNHGGGLEIEGEEIEVMEIPFNKAMEMIDSREIIDARTIMLLQHIKIKGLLS</sequence>
<dbReference type="PROSITE" id="PS00893">
    <property type="entry name" value="NUDIX_BOX"/>
    <property type="match status" value="1"/>
</dbReference>
<dbReference type="Gene3D" id="3.90.79.10">
    <property type="entry name" value="Nucleoside Triphosphate Pyrophosphohydrolase"/>
    <property type="match status" value="1"/>
</dbReference>
<protein>
    <recommendedName>
        <fullName evidence="5">GDP-mannose pyrophosphatase</fullName>
    </recommendedName>
    <alternativeName>
        <fullName evidence="7">GDP-mannose hydrolase</fullName>
    </alternativeName>
    <alternativeName>
        <fullName evidence="8">GDPMK</fullName>
    </alternativeName>
</protein>
<evidence type="ECO:0000256" key="5">
    <source>
        <dbReference type="ARBA" id="ARBA00016377"/>
    </source>
</evidence>
<evidence type="ECO:0000256" key="3">
    <source>
        <dbReference type="ARBA" id="ARBA00007275"/>
    </source>
</evidence>
<dbReference type="PANTHER" id="PTHR11839:SF18">
    <property type="entry name" value="NUDIX HYDROLASE DOMAIN-CONTAINING PROTEIN"/>
    <property type="match status" value="1"/>
</dbReference>
<dbReference type="InterPro" id="IPR004385">
    <property type="entry name" value="NDP_pyrophosphatase"/>
</dbReference>
<name>A0ABW3RA10_9FLAO</name>
<organism evidence="10 11">
    <name type="scientific">Hwangdonia seohaensis</name>
    <dbReference type="NCBI Taxonomy" id="1240727"/>
    <lineage>
        <taxon>Bacteria</taxon>
        <taxon>Pseudomonadati</taxon>
        <taxon>Bacteroidota</taxon>
        <taxon>Flavobacteriia</taxon>
        <taxon>Flavobacteriales</taxon>
        <taxon>Flavobacteriaceae</taxon>
        <taxon>Hwangdonia</taxon>
    </lineage>
</organism>